<sequence>MVIAPAAHTVLHKDRLAHEAARLYEIGTPRSSRFVSNGLNDTYSIATNTGIY</sequence>
<protein>
    <submittedName>
        <fullName evidence="1">Uncharacterized protein</fullName>
    </submittedName>
</protein>
<keyword evidence="2" id="KW-1185">Reference proteome</keyword>
<name>A0A927H2D6_9BACL</name>
<reference evidence="1" key="1">
    <citation type="submission" date="2020-09" db="EMBL/GenBank/DDBJ databases">
        <title>A novel bacterium of genus Paenibacillus, isolated from South China Sea.</title>
        <authorList>
            <person name="Huang H."/>
            <person name="Mo K."/>
            <person name="Hu Y."/>
        </authorList>
    </citation>
    <scope>NUCLEOTIDE SEQUENCE</scope>
    <source>
        <strain evidence="1">IB182363</strain>
    </source>
</reference>
<proteinExistence type="predicted"/>
<dbReference type="Proteomes" id="UP000639396">
    <property type="component" value="Unassembled WGS sequence"/>
</dbReference>
<comment type="caution">
    <text evidence="1">The sequence shown here is derived from an EMBL/GenBank/DDBJ whole genome shotgun (WGS) entry which is preliminary data.</text>
</comment>
<evidence type="ECO:0000313" key="1">
    <source>
        <dbReference type="EMBL" id="MBD2865248.1"/>
    </source>
</evidence>
<organism evidence="1 2">
    <name type="scientific">Paenibacillus oceani</name>
    <dbReference type="NCBI Taxonomy" id="2772510"/>
    <lineage>
        <taxon>Bacteria</taxon>
        <taxon>Bacillati</taxon>
        <taxon>Bacillota</taxon>
        <taxon>Bacilli</taxon>
        <taxon>Bacillales</taxon>
        <taxon>Paenibacillaceae</taxon>
        <taxon>Paenibacillus</taxon>
    </lineage>
</organism>
<accession>A0A927H2D6</accession>
<evidence type="ECO:0000313" key="2">
    <source>
        <dbReference type="Proteomes" id="UP000639396"/>
    </source>
</evidence>
<dbReference type="EMBL" id="JACXJA010000040">
    <property type="protein sequence ID" value="MBD2865248.1"/>
    <property type="molecule type" value="Genomic_DNA"/>
</dbReference>
<dbReference type="RefSeq" id="WP_190930873.1">
    <property type="nucleotide sequence ID" value="NZ_JACXJA010000040.1"/>
</dbReference>
<dbReference type="AlphaFoldDB" id="A0A927H2D6"/>
<gene>
    <name evidence="1" type="ORF">IDH45_25020</name>
</gene>